<keyword evidence="3" id="KW-1185">Reference proteome</keyword>
<proteinExistence type="predicted"/>
<dbReference type="Pfam" id="PF01636">
    <property type="entry name" value="APH"/>
    <property type="match status" value="1"/>
</dbReference>
<accession>A0AAE0H7R8</accession>
<protein>
    <recommendedName>
        <fullName evidence="1">Aminoglycoside phosphotransferase domain-containing protein</fullName>
    </recommendedName>
</protein>
<dbReference type="InterPro" id="IPR051678">
    <property type="entry name" value="AGP_Transferase"/>
</dbReference>
<evidence type="ECO:0000313" key="2">
    <source>
        <dbReference type="EMBL" id="KAK3291547.1"/>
    </source>
</evidence>
<dbReference type="GeneID" id="87845186"/>
<comment type="caution">
    <text evidence="2">The sequence shown here is derived from an EMBL/GenBank/DDBJ whole genome shotgun (WGS) entry which is preliminary data.</text>
</comment>
<dbReference type="InterPro" id="IPR011009">
    <property type="entry name" value="Kinase-like_dom_sf"/>
</dbReference>
<reference evidence="2" key="1">
    <citation type="journal article" date="2023" name="Mol. Phylogenet. Evol.">
        <title>Genome-scale phylogeny and comparative genomics of the fungal order Sordariales.</title>
        <authorList>
            <person name="Hensen N."/>
            <person name="Bonometti L."/>
            <person name="Westerberg I."/>
            <person name="Brannstrom I.O."/>
            <person name="Guillou S."/>
            <person name="Cros-Aarteil S."/>
            <person name="Calhoun S."/>
            <person name="Haridas S."/>
            <person name="Kuo A."/>
            <person name="Mondo S."/>
            <person name="Pangilinan J."/>
            <person name="Riley R."/>
            <person name="LaButti K."/>
            <person name="Andreopoulos B."/>
            <person name="Lipzen A."/>
            <person name="Chen C."/>
            <person name="Yan M."/>
            <person name="Daum C."/>
            <person name="Ng V."/>
            <person name="Clum A."/>
            <person name="Steindorff A."/>
            <person name="Ohm R.A."/>
            <person name="Martin F."/>
            <person name="Silar P."/>
            <person name="Natvig D.O."/>
            <person name="Lalanne C."/>
            <person name="Gautier V."/>
            <person name="Ament-Velasquez S.L."/>
            <person name="Kruys A."/>
            <person name="Hutchinson M.I."/>
            <person name="Powell A.J."/>
            <person name="Barry K."/>
            <person name="Miller A.N."/>
            <person name="Grigoriev I.V."/>
            <person name="Debuchy R."/>
            <person name="Gladieux P."/>
            <person name="Hiltunen Thoren M."/>
            <person name="Johannesson H."/>
        </authorList>
    </citation>
    <scope>NUCLEOTIDE SEQUENCE</scope>
    <source>
        <strain evidence="2">CBS 168.71</strain>
    </source>
</reference>
<gene>
    <name evidence="2" type="ORF">B0H64DRAFT_478303</name>
</gene>
<dbReference type="Gene3D" id="3.90.1200.10">
    <property type="match status" value="1"/>
</dbReference>
<reference evidence="2" key="2">
    <citation type="submission" date="2023-06" db="EMBL/GenBank/DDBJ databases">
        <authorList>
            <consortium name="Lawrence Berkeley National Laboratory"/>
            <person name="Haridas S."/>
            <person name="Hensen N."/>
            <person name="Bonometti L."/>
            <person name="Westerberg I."/>
            <person name="Brannstrom I.O."/>
            <person name="Guillou S."/>
            <person name="Cros-Aarteil S."/>
            <person name="Calhoun S."/>
            <person name="Kuo A."/>
            <person name="Mondo S."/>
            <person name="Pangilinan J."/>
            <person name="Riley R."/>
            <person name="Labutti K."/>
            <person name="Andreopoulos B."/>
            <person name="Lipzen A."/>
            <person name="Chen C."/>
            <person name="Yanf M."/>
            <person name="Daum C."/>
            <person name="Ng V."/>
            <person name="Clum A."/>
            <person name="Steindorff A."/>
            <person name="Ohm R."/>
            <person name="Martin F."/>
            <person name="Silar P."/>
            <person name="Natvig D."/>
            <person name="Lalanne C."/>
            <person name="Gautier V."/>
            <person name="Ament-Velasquez S.L."/>
            <person name="Kruys A."/>
            <person name="Hutchinson M.I."/>
            <person name="Powell A.J."/>
            <person name="Barry K."/>
            <person name="Miller A.N."/>
            <person name="Grigoriev I.V."/>
            <person name="Debuchy R."/>
            <person name="Gladieux P."/>
            <person name="Thoren M.H."/>
            <person name="Johannesson H."/>
        </authorList>
    </citation>
    <scope>NUCLEOTIDE SEQUENCE</scope>
    <source>
        <strain evidence="2">CBS 168.71</strain>
    </source>
</reference>
<dbReference type="AlphaFoldDB" id="A0AAE0H7R8"/>
<dbReference type="InterPro" id="IPR002575">
    <property type="entry name" value="Aminoglycoside_PTrfase"/>
</dbReference>
<dbReference type="PANTHER" id="PTHR21310:SF59">
    <property type="entry name" value="AMINOGLYCOSIDE PHOSPHOTRANSFERASE DOMAIN-CONTAINING PROTEIN"/>
    <property type="match status" value="1"/>
</dbReference>
<dbReference type="EMBL" id="JAUEPN010000009">
    <property type="protein sequence ID" value="KAK3291547.1"/>
    <property type="molecule type" value="Genomic_DNA"/>
</dbReference>
<dbReference type="RefSeq" id="XP_062655061.1">
    <property type="nucleotide sequence ID" value="XM_062808238.1"/>
</dbReference>
<sequence length="335" mass="37309">MEVPYNLDSAIEAFFHANTTATRQQCDNFARVHGGSPVKPVQLQGMFSYTVLVGTDKIFQFRFSNSQIDIELLSLAATIHGAIIPACTYHGIIGESQPLCIYEMNNLAGVPYIMAQDTSIPQPPETVRLKEQTVRDFAKFFAQGWNNPQRRNPDTLTALSTEFGSAFDRLAESLPPRFTPVLAKVKQDLPSLFARGDLPLVLTHGDLCEMNILVDRLSGKLTGVIDWAEARVLPFGFALYGLENLLGYMDSKGWHYYDNAQQLRRLFWGGFRKETGDMISDAAFRTIETARMAGLFYRYGLVHDGTAVLGVVGPQSSSLKYLDAFCNLDGWVQAD</sequence>
<dbReference type="PANTHER" id="PTHR21310">
    <property type="entry name" value="AMINOGLYCOSIDE PHOSPHOTRANSFERASE-RELATED-RELATED"/>
    <property type="match status" value="1"/>
</dbReference>
<evidence type="ECO:0000259" key="1">
    <source>
        <dbReference type="Pfam" id="PF01636"/>
    </source>
</evidence>
<feature type="domain" description="Aminoglycoside phosphotransferase" evidence="1">
    <location>
        <begin position="149"/>
        <end position="234"/>
    </location>
</feature>
<dbReference type="SUPFAM" id="SSF56112">
    <property type="entry name" value="Protein kinase-like (PK-like)"/>
    <property type="match status" value="1"/>
</dbReference>
<organism evidence="2 3">
    <name type="scientific">Chaetomium fimeti</name>
    <dbReference type="NCBI Taxonomy" id="1854472"/>
    <lineage>
        <taxon>Eukaryota</taxon>
        <taxon>Fungi</taxon>
        <taxon>Dikarya</taxon>
        <taxon>Ascomycota</taxon>
        <taxon>Pezizomycotina</taxon>
        <taxon>Sordariomycetes</taxon>
        <taxon>Sordariomycetidae</taxon>
        <taxon>Sordariales</taxon>
        <taxon>Chaetomiaceae</taxon>
        <taxon>Chaetomium</taxon>
    </lineage>
</organism>
<name>A0AAE0H7R8_9PEZI</name>
<evidence type="ECO:0000313" key="3">
    <source>
        <dbReference type="Proteomes" id="UP001278766"/>
    </source>
</evidence>
<dbReference type="Proteomes" id="UP001278766">
    <property type="component" value="Unassembled WGS sequence"/>
</dbReference>